<dbReference type="RefSeq" id="WP_244714555.1">
    <property type="nucleotide sequence ID" value="NZ_CP095049.1"/>
</dbReference>
<accession>A0ABY4F470</accession>
<dbReference type="EMBL" id="CP095049">
    <property type="protein sequence ID" value="UOQ51345.1"/>
    <property type="molecule type" value="Genomic_DNA"/>
</dbReference>
<dbReference type="PANTHER" id="PTHR23150:SF19">
    <property type="entry name" value="FORMYLGLYCINE-GENERATING ENZYME"/>
    <property type="match status" value="1"/>
</dbReference>
<feature type="domain" description="Sulfatase-modifying factor enzyme-like" evidence="1">
    <location>
        <begin position="15"/>
        <end position="228"/>
    </location>
</feature>
<dbReference type="PANTHER" id="PTHR23150">
    <property type="entry name" value="SULFATASE MODIFYING FACTOR 1, 2"/>
    <property type="match status" value="1"/>
</dbReference>
<dbReference type="SUPFAM" id="SSF56436">
    <property type="entry name" value="C-type lectin-like"/>
    <property type="match status" value="1"/>
</dbReference>
<keyword evidence="3" id="KW-1185">Reference proteome</keyword>
<protein>
    <submittedName>
        <fullName evidence="2">Formylglycine-generating enzyme family protein</fullName>
    </submittedName>
</protein>
<dbReference type="InterPro" id="IPR042095">
    <property type="entry name" value="SUMF_sf"/>
</dbReference>
<reference evidence="2 3" key="1">
    <citation type="submission" date="2022-04" db="EMBL/GenBank/DDBJ databases">
        <title>Hymenobacter sp. isolated from the air.</title>
        <authorList>
            <person name="Won M."/>
            <person name="Lee C.-M."/>
            <person name="Woen H.-Y."/>
            <person name="Kwon S.-W."/>
        </authorList>
    </citation>
    <scope>NUCLEOTIDE SEQUENCE [LARGE SCALE GENOMIC DNA]</scope>
    <source>
        <strain evidence="3">5116 S-27</strain>
    </source>
</reference>
<proteinExistence type="predicted"/>
<name>A0ABY4F470_9BACT</name>
<dbReference type="InterPro" id="IPR051043">
    <property type="entry name" value="Sulfatase_Mod_Factor_Kinase"/>
</dbReference>
<dbReference type="InterPro" id="IPR005532">
    <property type="entry name" value="SUMF_dom"/>
</dbReference>
<organism evidence="2 3">
    <name type="scientific">Hymenobacter cellulosivorans</name>
    <dbReference type="NCBI Taxonomy" id="2932249"/>
    <lineage>
        <taxon>Bacteria</taxon>
        <taxon>Pseudomonadati</taxon>
        <taxon>Bacteroidota</taxon>
        <taxon>Cytophagia</taxon>
        <taxon>Cytophagales</taxon>
        <taxon>Hymenobacteraceae</taxon>
        <taxon>Hymenobacter</taxon>
    </lineage>
</organism>
<dbReference type="InterPro" id="IPR016187">
    <property type="entry name" value="CTDL_fold"/>
</dbReference>
<dbReference type="Proteomes" id="UP000831785">
    <property type="component" value="Chromosome"/>
</dbReference>
<evidence type="ECO:0000313" key="3">
    <source>
        <dbReference type="Proteomes" id="UP000831785"/>
    </source>
</evidence>
<gene>
    <name evidence="2" type="ORF">MUN80_16445</name>
</gene>
<dbReference type="Pfam" id="PF03781">
    <property type="entry name" value="FGE-sulfatase"/>
    <property type="match status" value="1"/>
</dbReference>
<evidence type="ECO:0000313" key="2">
    <source>
        <dbReference type="EMBL" id="UOQ51345.1"/>
    </source>
</evidence>
<dbReference type="Gene3D" id="3.90.1580.10">
    <property type="entry name" value="paralog of FGE (formylglycine-generating enzyme)"/>
    <property type="match status" value="1"/>
</dbReference>
<evidence type="ECO:0000259" key="1">
    <source>
        <dbReference type="Pfam" id="PF03781"/>
    </source>
</evidence>
<sequence>MSSLGILPSAPTAVQLVAIPGGEIMLRDDRLKQQWRVEIAPFWLARFPVTQGLYRAVTGESPSSFSGDEHPVESVSWQQAVQFCNQLSRTEGLQPCYEMAAGTETICFAPGANGYRLPTEAEWEYACKAGSTGSRYGELAAIAWYKDNADGQTQPVGRKQPNAWGLHDMLGNVWEWCSDIYDASVYGSYRIMRGGGWSDEPRGCLATNRRRSHPTKFAIDDLGFRVARNLL</sequence>